<accession>A0A4S2KT42</accession>
<feature type="compositionally biased region" description="Basic and acidic residues" evidence="1">
    <location>
        <begin position="293"/>
        <end position="303"/>
    </location>
</feature>
<dbReference type="AlphaFoldDB" id="A0A4S2KT42"/>
<dbReference type="Proteomes" id="UP000310200">
    <property type="component" value="Unassembled WGS sequence"/>
</dbReference>
<feature type="region of interest" description="Disordered" evidence="1">
    <location>
        <begin position="283"/>
        <end position="303"/>
    </location>
</feature>
<name>A0A4S2KT42_9HYME</name>
<proteinExistence type="predicted"/>
<sequence>MARFANPRYLTLPWTPSSIISRSHRAEWRCMYFIHGLSLIYNYEITGNMFLHKSEMQSEDRGVIQVRPLDDPTDEFVYPLFSNVIRSCHMIAIRHARDVIFEMDALQAREEEEGKDQDETTVILRFFIVLYATWAYSRLVAADKLTTDQIDEMTKHYFNTYERAFRLESFLKEYETHPTRECRATMRDEVRPEVITQAILNESNTNFARIARMVVRITDERRFATTLTDFIRDNVDVFPLCVVRGWKDYYAWGLVKKDSVTDQAPVTLEHVRRELKIIRQDNARGRRQSTRVSNRETKDRRDSSFVVAPPPFLICGI</sequence>
<reference evidence="2 3" key="1">
    <citation type="journal article" date="2019" name="Philos. Trans. R. Soc. Lond., B, Biol. Sci.">
        <title>Ant behaviour and brain gene expression of defending hosts depend on the ecological success of the intruding social parasite.</title>
        <authorList>
            <person name="Kaur R."/>
            <person name="Stoldt M."/>
            <person name="Jongepier E."/>
            <person name="Feldmeyer B."/>
            <person name="Menzel F."/>
            <person name="Bornberg-Bauer E."/>
            <person name="Foitzik S."/>
        </authorList>
    </citation>
    <scope>NUCLEOTIDE SEQUENCE [LARGE SCALE GENOMIC DNA]</scope>
    <source>
        <tissue evidence="2">Whole body</tissue>
    </source>
</reference>
<protein>
    <submittedName>
        <fullName evidence="2">Uncharacterized protein</fullName>
    </submittedName>
</protein>
<gene>
    <name evidence="2" type="ORF">DBV15_00543</name>
</gene>
<dbReference type="EMBL" id="QBLH01001127">
    <property type="protein sequence ID" value="TGZ53011.1"/>
    <property type="molecule type" value="Genomic_DNA"/>
</dbReference>
<evidence type="ECO:0000256" key="1">
    <source>
        <dbReference type="SAM" id="MobiDB-lite"/>
    </source>
</evidence>
<organism evidence="2 3">
    <name type="scientific">Temnothorax longispinosus</name>
    <dbReference type="NCBI Taxonomy" id="300112"/>
    <lineage>
        <taxon>Eukaryota</taxon>
        <taxon>Metazoa</taxon>
        <taxon>Ecdysozoa</taxon>
        <taxon>Arthropoda</taxon>
        <taxon>Hexapoda</taxon>
        <taxon>Insecta</taxon>
        <taxon>Pterygota</taxon>
        <taxon>Neoptera</taxon>
        <taxon>Endopterygota</taxon>
        <taxon>Hymenoptera</taxon>
        <taxon>Apocrita</taxon>
        <taxon>Aculeata</taxon>
        <taxon>Formicoidea</taxon>
        <taxon>Formicidae</taxon>
        <taxon>Myrmicinae</taxon>
        <taxon>Temnothorax</taxon>
    </lineage>
</organism>
<evidence type="ECO:0000313" key="3">
    <source>
        <dbReference type="Proteomes" id="UP000310200"/>
    </source>
</evidence>
<dbReference type="STRING" id="300112.A0A4S2KT42"/>
<comment type="caution">
    <text evidence="2">The sequence shown here is derived from an EMBL/GenBank/DDBJ whole genome shotgun (WGS) entry which is preliminary data.</text>
</comment>
<keyword evidence="3" id="KW-1185">Reference proteome</keyword>
<evidence type="ECO:0000313" key="2">
    <source>
        <dbReference type="EMBL" id="TGZ53011.1"/>
    </source>
</evidence>